<accession>A0A7X4HDE6</accession>
<feature type="transmembrane region" description="Helical" evidence="2">
    <location>
        <begin position="109"/>
        <end position="128"/>
    </location>
</feature>
<dbReference type="RefSeq" id="WP_161073444.1">
    <property type="nucleotide sequence ID" value="NZ_WWCU01000020.1"/>
</dbReference>
<comment type="caution">
    <text evidence="3">The sequence shown here is derived from an EMBL/GenBank/DDBJ whole genome shotgun (WGS) entry which is preliminary data.</text>
</comment>
<dbReference type="Proteomes" id="UP000450676">
    <property type="component" value="Unassembled WGS sequence"/>
</dbReference>
<protein>
    <submittedName>
        <fullName evidence="3">DUF1700 domain-containing protein</fullName>
    </submittedName>
</protein>
<dbReference type="Pfam" id="PF22564">
    <property type="entry name" value="HAAS"/>
    <property type="match status" value="1"/>
</dbReference>
<keyword evidence="2" id="KW-1133">Transmembrane helix</keyword>
<dbReference type="AlphaFoldDB" id="A0A7X4HDE6"/>
<reference evidence="3 4" key="1">
    <citation type="submission" date="2019-12" db="EMBL/GenBank/DDBJ databases">
        <title>Novel species isolated from a subtropical stream in China.</title>
        <authorList>
            <person name="Lu H."/>
        </authorList>
    </citation>
    <scope>NUCLEOTIDE SEQUENCE [LARGE SCALE GENOMIC DNA]</scope>
    <source>
        <strain evidence="3 4">FT127W</strain>
    </source>
</reference>
<evidence type="ECO:0000313" key="4">
    <source>
        <dbReference type="Proteomes" id="UP000450676"/>
    </source>
</evidence>
<name>A0A7X4HDE6_9BURK</name>
<proteinExistence type="predicted"/>
<keyword evidence="2" id="KW-0472">Membrane</keyword>
<feature type="transmembrane region" description="Helical" evidence="2">
    <location>
        <begin position="231"/>
        <end position="255"/>
    </location>
</feature>
<evidence type="ECO:0000313" key="3">
    <source>
        <dbReference type="EMBL" id="MYN09135.1"/>
    </source>
</evidence>
<evidence type="ECO:0000256" key="1">
    <source>
        <dbReference type="SAM" id="MobiDB-lite"/>
    </source>
</evidence>
<keyword evidence="4" id="KW-1185">Reference proteome</keyword>
<organism evidence="3 4">
    <name type="scientific">Pseudoduganella aquatica</name>
    <dbReference type="NCBI Taxonomy" id="2660641"/>
    <lineage>
        <taxon>Bacteria</taxon>
        <taxon>Pseudomonadati</taxon>
        <taxon>Pseudomonadota</taxon>
        <taxon>Betaproteobacteria</taxon>
        <taxon>Burkholderiales</taxon>
        <taxon>Oxalobacteraceae</taxon>
        <taxon>Telluria group</taxon>
        <taxon>Pseudoduganella</taxon>
    </lineage>
</organism>
<dbReference type="EMBL" id="WWCU01000020">
    <property type="protein sequence ID" value="MYN09135.1"/>
    <property type="molecule type" value="Genomic_DNA"/>
</dbReference>
<feature type="transmembrane region" description="Helical" evidence="2">
    <location>
        <begin position="81"/>
        <end position="102"/>
    </location>
</feature>
<gene>
    <name evidence="3" type="ORF">GTP77_17555</name>
</gene>
<evidence type="ECO:0000256" key="2">
    <source>
        <dbReference type="SAM" id="Phobius"/>
    </source>
</evidence>
<keyword evidence="2" id="KW-0812">Transmembrane</keyword>
<feature type="region of interest" description="Disordered" evidence="1">
    <location>
        <begin position="178"/>
        <end position="200"/>
    </location>
</feature>
<sequence>MDKQAYLDALHKALAGLPPETIAKTLAYYEQRFVDGVMSGRTEQEIASELGEPRKIAMTLRANVHMSAFEQKKTPVNAARMAVSLVGLAIFNLFMVVPAMVYAALLGTIYVCAFAFYLSGIVITASGLSGTNELVLDGPLREMIQFDHDDHDGQRTQTKVAIGHDGIQVYQEPMDGYNAPPTADNAGEDQDNGDGSSSRSGKIIEKAERMASSTVHITTELDGESRTTQSVLGMTLVIVGILLSLISLVVTKYTIMGVKRYIQMNFSLLRGR</sequence>